<protein>
    <recommendedName>
        <fullName evidence="3">N-acetylglucosamine-6-phosphate deacetylase</fullName>
        <ecNumber evidence="2">3.5.1.25</ecNumber>
    </recommendedName>
</protein>
<dbReference type="PANTHER" id="PTHR11113">
    <property type="entry name" value="N-ACETYLGLUCOSAMINE-6-PHOSPHATE DEACETYLASE"/>
    <property type="match status" value="1"/>
</dbReference>
<dbReference type="EC" id="3.5.1.25" evidence="2"/>
<dbReference type="AlphaFoldDB" id="A0A1M7QI44"/>
<dbReference type="SUPFAM" id="SSF51338">
    <property type="entry name" value="Composite domain of metallo-dependent hydrolases"/>
    <property type="match status" value="1"/>
</dbReference>
<evidence type="ECO:0000256" key="5">
    <source>
        <dbReference type="ARBA" id="ARBA00022801"/>
    </source>
</evidence>
<keyword evidence="5 9" id="KW-0378">Hydrolase</keyword>
<comment type="cofactor">
    <cofactor evidence="11">
        <name>a divalent metal cation</name>
        <dbReference type="ChEBI" id="CHEBI:60240"/>
    </cofactor>
    <text evidence="11">Binds 1 divalent metal cation per subunit.</text>
</comment>
<evidence type="ECO:0000256" key="8">
    <source>
        <dbReference type="ARBA" id="ARBA00060590"/>
    </source>
</evidence>
<evidence type="ECO:0000256" key="10">
    <source>
        <dbReference type="PIRSR" id="PIRSR038994-1"/>
    </source>
</evidence>
<evidence type="ECO:0000313" key="13">
    <source>
        <dbReference type="EMBL" id="SHN30587.1"/>
    </source>
</evidence>
<dbReference type="EMBL" id="FRCZ01000007">
    <property type="protein sequence ID" value="SHN30587.1"/>
    <property type="molecule type" value="Genomic_DNA"/>
</dbReference>
<sequence length="397" mass="43774">MKKSNLILANMKIFSENTVISKGYIKIKRGKITEIGEIDDLNNQDNFTLIELDRHFKAIPGLIDIHIHGANGSDVMDATPEAIHHIATALPQEGTTCFLATTMTQNEENIEHALQNVASYMNHQADSIQAEVLGVHLEGPFINPERAGAQPKEHIQDPNLSLFRKWNTFANQNIKLVTLAPEQSDALSLIHYLHKEGIIASIGHSNATYHEALTAIEHGLSHVTHLYNQMRGFHHRDPGVVGAAWLQKQLTVEIIADGLHVTPDAIQIAYNQLSANRLILITDSMRAKYLPDGSYDLGGQTCTVQQNMATLKDGTLAGSTLKLSEAFQNIMNYTNCSIQEAIQMTSVNPAKKLDIFDRKGSLAIGKDADIVILDEQNQVVMTICKGNVAFTELCKTP</sequence>
<dbReference type="InterPro" id="IPR032466">
    <property type="entry name" value="Metal_Hydrolase"/>
</dbReference>
<dbReference type="InterPro" id="IPR003764">
    <property type="entry name" value="GlcNAc_6-P_deAcase"/>
</dbReference>
<dbReference type="Gene3D" id="2.30.40.10">
    <property type="entry name" value="Urease, subunit C, domain 1"/>
    <property type="match status" value="1"/>
</dbReference>
<name>A0A1M7QI44_9BACI</name>
<dbReference type="STRING" id="1027249.SAMN05216179_3190"/>
<dbReference type="Proteomes" id="UP000184184">
    <property type="component" value="Unassembled WGS sequence"/>
</dbReference>
<dbReference type="OrthoDB" id="9776488at2"/>
<comment type="catalytic activity">
    <reaction evidence="7">
        <text>N-acetyl-D-glucosamine 6-phosphate + H2O = D-glucosamine 6-phosphate + acetate</text>
        <dbReference type="Rhea" id="RHEA:22936"/>
        <dbReference type="ChEBI" id="CHEBI:15377"/>
        <dbReference type="ChEBI" id="CHEBI:30089"/>
        <dbReference type="ChEBI" id="CHEBI:57513"/>
        <dbReference type="ChEBI" id="CHEBI:58725"/>
        <dbReference type="EC" id="3.5.1.25"/>
    </reaction>
</comment>
<dbReference type="Pfam" id="PF01979">
    <property type="entry name" value="Amidohydro_1"/>
    <property type="match status" value="1"/>
</dbReference>
<feature type="binding site" evidence="11">
    <location>
        <position position="138"/>
    </location>
    <ligand>
        <name>Zn(2+)</name>
        <dbReference type="ChEBI" id="CHEBI:29105"/>
    </ligand>
</feature>
<dbReference type="PIRSF" id="PIRSF038994">
    <property type="entry name" value="NagA"/>
    <property type="match status" value="1"/>
</dbReference>
<evidence type="ECO:0000259" key="12">
    <source>
        <dbReference type="Pfam" id="PF01979"/>
    </source>
</evidence>
<comment type="similarity">
    <text evidence="1 9">Belongs to the metallo-dependent hydrolases superfamily. NagA family.</text>
</comment>
<keyword evidence="4 11" id="KW-0479">Metal-binding</keyword>
<dbReference type="GO" id="GO:0006046">
    <property type="term" value="P:N-acetylglucosamine catabolic process"/>
    <property type="evidence" value="ECO:0007669"/>
    <property type="project" value="TreeGrafter"/>
</dbReference>
<dbReference type="NCBIfam" id="TIGR00221">
    <property type="entry name" value="nagA"/>
    <property type="match status" value="1"/>
</dbReference>
<evidence type="ECO:0000256" key="11">
    <source>
        <dbReference type="PIRSR" id="PIRSR038994-3"/>
    </source>
</evidence>
<gene>
    <name evidence="13" type="ORF">SAMN05216179_3190</name>
</gene>
<dbReference type="GO" id="GO:0008448">
    <property type="term" value="F:N-acetylglucosamine-6-phosphate deacetylase activity"/>
    <property type="evidence" value="ECO:0007669"/>
    <property type="project" value="UniProtKB-EC"/>
</dbReference>
<evidence type="ECO:0000256" key="3">
    <source>
        <dbReference type="ARBA" id="ARBA00018029"/>
    </source>
</evidence>
<feature type="domain" description="Amidohydrolase-related" evidence="12">
    <location>
        <begin position="59"/>
        <end position="388"/>
    </location>
</feature>
<reference evidence="13 14" key="1">
    <citation type="submission" date="2016-11" db="EMBL/GenBank/DDBJ databases">
        <authorList>
            <person name="Jaros S."/>
            <person name="Januszkiewicz K."/>
            <person name="Wedrychowicz H."/>
        </authorList>
    </citation>
    <scope>NUCLEOTIDE SEQUENCE [LARGE SCALE GENOMIC DNA]</scope>
    <source>
        <strain evidence="13 14">CGMCC 1.10681</strain>
    </source>
</reference>
<dbReference type="InterPro" id="IPR006680">
    <property type="entry name" value="Amidohydro-rel"/>
</dbReference>
<accession>A0A1M7QI44</accession>
<proteinExistence type="inferred from homology"/>
<dbReference type="RefSeq" id="WP_073202828.1">
    <property type="nucleotide sequence ID" value="NZ_FRCZ01000007.1"/>
</dbReference>
<evidence type="ECO:0000256" key="7">
    <source>
        <dbReference type="ARBA" id="ARBA00047647"/>
    </source>
</evidence>
<dbReference type="GO" id="GO:0046872">
    <property type="term" value="F:metal ion binding"/>
    <property type="evidence" value="ECO:0007669"/>
    <property type="project" value="UniProtKB-KW"/>
</dbReference>
<keyword evidence="6 9" id="KW-0119">Carbohydrate metabolism</keyword>
<dbReference type="FunFam" id="3.20.20.140:FF:000004">
    <property type="entry name" value="N-acetylglucosamine-6-phosphate deacetylase"/>
    <property type="match status" value="1"/>
</dbReference>
<feature type="binding site" evidence="11">
    <location>
        <position position="204"/>
    </location>
    <ligand>
        <name>Zn(2+)</name>
        <dbReference type="ChEBI" id="CHEBI:29105"/>
    </ligand>
</feature>
<dbReference type="InterPro" id="IPR011059">
    <property type="entry name" value="Metal-dep_hydrolase_composite"/>
</dbReference>
<comment type="pathway">
    <text evidence="8">Amino-sugar metabolism; N-acetylneuraminate degradation; D-fructose 6-phosphate from N-acetylneuraminate: step 4/5.</text>
</comment>
<dbReference type="SUPFAM" id="SSF51556">
    <property type="entry name" value="Metallo-dependent hydrolases"/>
    <property type="match status" value="1"/>
</dbReference>
<organism evidence="13 14">
    <name type="scientific">Gracilibacillus kekensis</name>
    <dbReference type="NCBI Taxonomy" id="1027249"/>
    <lineage>
        <taxon>Bacteria</taxon>
        <taxon>Bacillati</taxon>
        <taxon>Bacillota</taxon>
        <taxon>Bacilli</taxon>
        <taxon>Bacillales</taxon>
        <taxon>Bacillaceae</taxon>
        <taxon>Gracilibacillus</taxon>
    </lineage>
</organism>
<evidence type="ECO:0000256" key="2">
    <source>
        <dbReference type="ARBA" id="ARBA00011899"/>
    </source>
</evidence>
<evidence type="ECO:0000256" key="1">
    <source>
        <dbReference type="ARBA" id="ARBA00010716"/>
    </source>
</evidence>
<evidence type="ECO:0000256" key="4">
    <source>
        <dbReference type="ARBA" id="ARBA00022723"/>
    </source>
</evidence>
<evidence type="ECO:0000256" key="6">
    <source>
        <dbReference type="ARBA" id="ARBA00023277"/>
    </source>
</evidence>
<dbReference type="CDD" id="cd00854">
    <property type="entry name" value="NagA"/>
    <property type="match status" value="1"/>
</dbReference>
<evidence type="ECO:0000313" key="14">
    <source>
        <dbReference type="Proteomes" id="UP000184184"/>
    </source>
</evidence>
<dbReference type="PANTHER" id="PTHR11113:SF14">
    <property type="entry name" value="N-ACETYLGLUCOSAMINE-6-PHOSPHATE DEACETYLASE"/>
    <property type="match status" value="1"/>
</dbReference>
<feature type="binding site" evidence="11">
    <location>
        <position position="225"/>
    </location>
    <ligand>
        <name>Zn(2+)</name>
        <dbReference type="ChEBI" id="CHEBI:29105"/>
    </ligand>
</feature>
<dbReference type="Gene3D" id="3.20.20.140">
    <property type="entry name" value="Metal-dependent hydrolases"/>
    <property type="match status" value="1"/>
</dbReference>
<evidence type="ECO:0000256" key="9">
    <source>
        <dbReference type="PIRNR" id="PIRNR038994"/>
    </source>
</evidence>
<feature type="active site" description="Proton donor/acceptor" evidence="10">
    <location>
        <position position="283"/>
    </location>
</feature>
<keyword evidence="14" id="KW-1185">Reference proteome</keyword>